<dbReference type="PROSITE" id="PS50127">
    <property type="entry name" value="UBC_2"/>
    <property type="match status" value="1"/>
</dbReference>
<comment type="caution">
    <text evidence="2">The sequence shown here is derived from an EMBL/GenBank/DDBJ whole genome shotgun (WGS) entry which is preliminary data.</text>
</comment>
<dbReference type="AlphaFoldDB" id="A0ABD1T3J4"/>
<evidence type="ECO:0000313" key="3">
    <source>
        <dbReference type="Proteomes" id="UP001604277"/>
    </source>
</evidence>
<gene>
    <name evidence="2" type="ORF">Fot_30880</name>
</gene>
<feature type="domain" description="UBC core" evidence="1">
    <location>
        <begin position="49"/>
        <end position="179"/>
    </location>
</feature>
<evidence type="ECO:0000313" key="2">
    <source>
        <dbReference type="EMBL" id="KAL2507233.1"/>
    </source>
</evidence>
<sequence length="179" mass="20531">MIDMCNAGSQSTFESHRCYRLRCNFSFVCGKLLLYLVGEIFWTRMSGGIVRGQLADKRKAWRKNHPHSFVAKLETLPHGTVNLMAWHCTISGKQGTNWEGGYYPLTMHFSKDYPSKPPKCKFPQGFFYPNVYPSELFASQFSMKIVGGDHQPLSVYDETLTGTHARLLEQQKQRINLKS</sequence>
<protein>
    <submittedName>
        <fullName evidence="2">UBC core domain-containing protein</fullName>
    </submittedName>
</protein>
<reference evidence="3" key="1">
    <citation type="submission" date="2024-07" db="EMBL/GenBank/DDBJ databases">
        <title>Two chromosome-level genome assemblies of Korean endemic species Abeliophyllum distichum and Forsythia ovata (Oleaceae).</title>
        <authorList>
            <person name="Jang H."/>
        </authorList>
    </citation>
    <scope>NUCLEOTIDE SEQUENCE [LARGE SCALE GENOMIC DNA]</scope>
</reference>
<dbReference type="InterPro" id="IPR050113">
    <property type="entry name" value="Ub_conjugating_enzyme"/>
</dbReference>
<dbReference type="PANTHER" id="PTHR24067">
    <property type="entry name" value="UBIQUITIN-CONJUGATING ENZYME E2"/>
    <property type="match status" value="1"/>
</dbReference>
<dbReference type="InterPro" id="IPR016135">
    <property type="entry name" value="UBQ-conjugating_enzyme/RWD"/>
</dbReference>
<dbReference type="SMART" id="SM00212">
    <property type="entry name" value="UBCc"/>
    <property type="match status" value="1"/>
</dbReference>
<evidence type="ECO:0000259" key="1">
    <source>
        <dbReference type="PROSITE" id="PS50127"/>
    </source>
</evidence>
<accession>A0ABD1T3J4</accession>
<name>A0ABD1T3J4_9LAMI</name>
<dbReference type="EMBL" id="JBFOLJ010000009">
    <property type="protein sequence ID" value="KAL2507233.1"/>
    <property type="molecule type" value="Genomic_DNA"/>
</dbReference>
<proteinExistence type="predicted"/>
<organism evidence="2 3">
    <name type="scientific">Forsythia ovata</name>
    <dbReference type="NCBI Taxonomy" id="205694"/>
    <lineage>
        <taxon>Eukaryota</taxon>
        <taxon>Viridiplantae</taxon>
        <taxon>Streptophyta</taxon>
        <taxon>Embryophyta</taxon>
        <taxon>Tracheophyta</taxon>
        <taxon>Spermatophyta</taxon>
        <taxon>Magnoliopsida</taxon>
        <taxon>eudicotyledons</taxon>
        <taxon>Gunneridae</taxon>
        <taxon>Pentapetalae</taxon>
        <taxon>asterids</taxon>
        <taxon>lamiids</taxon>
        <taxon>Lamiales</taxon>
        <taxon>Oleaceae</taxon>
        <taxon>Forsythieae</taxon>
        <taxon>Forsythia</taxon>
    </lineage>
</organism>
<dbReference type="SUPFAM" id="SSF54495">
    <property type="entry name" value="UBC-like"/>
    <property type="match status" value="1"/>
</dbReference>
<dbReference type="InterPro" id="IPR000608">
    <property type="entry name" value="UBC"/>
</dbReference>
<dbReference type="Proteomes" id="UP001604277">
    <property type="component" value="Unassembled WGS sequence"/>
</dbReference>
<dbReference type="Gene3D" id="3.10.110.10">
    <property type="entry name" value="Ubiquitin Conjugating Enzyme"/>
    <property type="match status" value="1"/>
</dbReference>
<keyword evidence="3" id="KW-1185">Reference proteome</keyword>
<dbReference type="Pfam" id="PF00179">
    <property type="entry name" value="UQ_con"/>
    <property type="match status" value="1"/>
</dbReference>